<evidence type="ECO:0000256" key="1">
    <source>
        <dbReference type="SAM" id="MobiDB-lite"/>
    </source>
</evidence>
<reference evidence="2" key="2">
    <citation type="submission" date="2021-04" db="EMBL/GenBank/DDBJ databases">
        <title>Isolation and genomic analysis of the ibuprofen-degrading bacterium Sphingomonas strain MPO218.</title>
        <authorList>
            <person name="Aulestia M."/>
            <person name="Flores A."/>
            <person name="Mangas E.L."/>
            <person name="Perez-Pulido A.J."/>
            <person name="Santero E."/>
            <person name="Camacho E.M."/>
        </authorList>
    </citation>
    <scope>NUCLEOTIDE SEQUENCE</scope>
    <source>
        <strain evidence="2">MPO218</strain>
    </source>
</reference>
<dbReference type="AlphaFoldDB" id="A0A975HDM7"/>
<organism evidence="2 3">
    <name type="scientific">Rhizorhabdus wittichii</name>
    <dbReference type="NCBI Taxonomy" id="160791"/>
    <lineage>
        <taxon>Bacteria</taxon>
        <taxon>Pseudomonadati</taxon>
        <taxon>Pseudomonadota</taxon>
        <taxon>Alphaproteobacteria</taxon>
        <taxon>Sphingomonadales</taxon>
        <taxon>Sphingomonadaceae</taxon>
        <taxon>Rhizorhabdus</taxon>
    </lineage>
</organism>
<sequence length="173" mass="18032">MTKLTDMQLILLSTACQRDDGSLLPPPDSLGAQAARIRKAVEALIKKGLAAEQEGMAAPQAWRTDGDLVIGVIVTDAGRAIIDPPVAEETPAGKAKEVPAVSPPSASRAGTKQAQVIDLLKRKGGATLNEIVEATGWLPHTSRAALTGLRKKGHAINSAKVEGITRYQIATAA</sequence>
<dbReference type="RefSeq" id="WP_208632802.1">
    <property type="nucleotide sequence ID" value="NZ_CP059319.1"/>
</dbReference>
<evidence type="ECO:0000313" key="3">
    <source>
        <dbReference type="Proteomes" id="UP000664914"/>
    </source>
</evidence>
<gene>
    <name evidence="2" type="ORF">HRJ34_25295</name>
</gene>
<evidence type="ECO:0000313" key="2">
    <source>
        <dbReference type="EMBL" id="QTH21586.1"/>
    </source>
</evidence>
<dbReference type="InterPro" id="IPR021880">
    <property type="entry name" value="DUF3489"/>
</dbReference>
<protein>
    <submittedName>
        <fullName evidence="2">DUF3489 domain-containing protein</fullName>
    </submittedName>
</protein>
<accession>A0A975HDM7</accession>
<proteinExistence type="predicted"/>
<feature type="compositionally biased region" description="Polar residues" evidence="1">
    <location>
        <begin position="104"/>
        <end position="113"/>
    </location>
</feature>
<dbReference type="Proteomes" id="UP000664914">
    <property type="component" value="Chromosome"/>
</dbReference>
<feature type="region of interest" description="Disordered" evidence="1">
    <location>
        <begin position="86"/>
        <end position="113"/>
    </location>
</feature>
<dbReference type="Pfam" id="PF11994">
    <property type="entry name" value="DUF3489"/>
    <property type="match status" value="1"/>
</dbReference>
<reference evidence="2" key="1">
    <citation type="submission" date="2020-07" db="EMBL/GenBank/DDBJ databases">
        <authorList>
            <person name="Camacho E."/>
        </authorList>
    </citation>
    <scope>NUCLEOTIDE SEQUENCE</scope>
    <source>
        <strain evidence="2">MPO218</strain>
    </source>
</reference>
<name>A0A975HDM7_9SPHN</name>
<dbReference type="EMBL" id="CP059319">
    <property type="protein sequence ID" value="QTH21586.1"/>
    <property type="molecule type" value="Genomic_DNA"/>
</dbReference>